<dbReference type="NCBIfam" id="NF010453">
    <property type="entry name" value="PRK13880.1"/>
    <property type="match status" value="1"/>
</dbReference>
<evidence type="ECO:0000256" key="5">
    <source>
        <dbReference type="ARBA" id="ARBA00022989"/>
    </source>
</evidence>
<dbReference type="InterPro" id="IPR051539">
    <property type="entry name" value="T4SS-coupling_protein"/>
</dbReference>
<accession>A0A0A2SUM1</accession>
<dbReference type="GO" id="GO:0005886">
    <property type="term" value="C:plasma membrane"/>
    <property type="evidence" value="ECO:0007669"/>
    <property type="project" value="UniProtKB-SubCell"/>
</dbReference>
<keyword evidence="9" id="KW-1185">Reference proteome</keyword>
<dbReference type="Gene3D" id="3.40.50.300">
    <property type="entry name" value="P-loop containing nucleotide triphosphate hydrolases"/>
    <property type="match status" value="1"/>
</dbReference>
<comment type="subcellular location">
    <subcellularLocation>
        <location evidence="1">Cell membrane</location>
        <topology evidence="1">Multi-pass membrane protein</topology>
    </subcellularLocation>
</comment>
<dbReference type="RefSeq" id="WP_035889680.1">
    <property type="nucleotide sequence ID" value="NZ_JNCF01000024.1"/>
</dbReference>
<evidence type="ECO:0000256" key="1">
    <source>
        <dbReference type="ARBA" id="ARBA00004651"/>
    </source>
</evidence>
<keyword evidence="6 7" id="KW-0472">Membrane</keyword>
<keyword evidence="4 7" id="KW-0812">Transmembrane</keyword>
<evidence type="ECO:0000256" key="6">
    <source>
        <dbReference type="ARBA" id="ARBA00023136"/>
    </source>
</evidence>
<sequence>MSLNKPNKAIGPQVRQKHNEKTNKQLVILVALSFFISMQVGTQFVAYKLHFSDKLGFSLNHVYFPWQSLWWSLKYHHYYPDYFNAAFGLMAMSGSLFLMLIVFVAKPLKKENISEYLHGSARWANRDDLKNAGLLGNEEGVYVGAIEDEKGDIHYLRHNGPEHILTYAPTRSGKGVGLVIPTLLSWKQSCVITDLKGELWALTAGWRQKHAKNKVIRFEPATLKGSARWNPLDEIRVGTEYEVGDVQNLATLVIDPDGKGLETHWQKTSQALLVGFILHAIYKLKNQGEPATFPNIDRMLVDPNTNIADLLIEMTQYPHVDGKTHSVISASARDMIDRPEEEAGSVLSTLKSYLALYRDPVVAHNVSGSDFCIKDLMHHASPVSLYIVTQPNDKARLQPLIRVMLNMVVRLLADKMEFERVDDGRGNYFVRTKKTYKHRLLCMIDEFPSLGKLDILQESLAFVAGYGLKFYLICQDINQLKSRERGYGPAETITSNCHIQNAYPPNRIETAEHLSKLTGQTTIVKEHITTSGKRFSTFLNQISKTKQEVSRPLLTVDECQRMQGPKKDENGLIKEAGDMVVYVAGFPAIYGKQPLYFKDPVFIARASVEAPEQSDILRARLREDEEIRL</sequence>
<dbReference type="SUPFAM" id="SSF52540">
    <property type="entry name" value="P-loop containing nucleoside triphosphate hydrolases"/>
    <property type="match status" value="1"/>
</dbReference>
<dbReference type="Pfam" id="PF02534">
    <property type="entry name" value="T4SS-DNA_transf"/>
    <property type="match status" value="1"/>
</dbReference>
<dbReference type="Proteomes" id="UP000054422">
    <property type="component" value="Unassembled WGS sequence"/>
</dbReference>
<dbReference type="PANTHER" id="PTHR37937:SF1">
    <property type="entry name" value="CONJUGATIVE TRANSFER: DNA TRANSPORT"/>
    <property type="match status" value="1"/>
</dbReference>
<evidence type="ECO:0000313" key="9">
    <source>
        <dbReference type="Proteomes" id="UP000054422"/>
    </source>
</evidence>
<dbReference type="InterPro" id="IPR027417">
    <property type="entry name" value="P-loop_NTPase"/>
</dbReference>
<protein>
    <submittedName>
        <fullName evidence="8">Conjugal transfer protein TraG</fullName>
    </submittedName>
</protein>
<dbReference type="STRING" id="1498499.EP47_14155"/>
<feature type="transmembrane region" description="Helical" evidence="7">
    <location>
        <begin position="26"/>
        <end position="47"/>
    </location>
</feature>
<dbReference type="PANTHER" id="PTHR37937">
    <property type="entry name" value="CONJUGATIVE TRANSFER: DNA TRANSPORT"/>
    <property type="match status" value="1"/>
</dbReference>
<evidence type="ECO:0000313" key="8">
    <source>
        <dbReference type="EMBL" id="KGP63154.1"/>
    </source>
</evidence>
<name>A0A0A2SUM1_9GAMM</name>
<evidence type="ECO:0000256" key="2">
    <source>
        <dbReference type="ARBA" id="ARBA00008806"/>
    </source>
</evidence>
<proteinExistence type="inferred from homology"/>
<keyword evidence="3" id="KW-1003">Cell membrane</keyword>
<evidence type="ECO:0000256" key="7">
    <source>
        <dbReference type="SAM" id="Phobius"/>
    </source>
</evidence>
<dbReference type="OrthoDB" id="9759295at2"/>
<evidence type="ECO:0000256" key="3">
    <source>
        <dbReference type="ARBA" id="ARBA00022475"/>
    </source>
</evidence>
<keyword evidence="5 7" id="KW-1133">Transmembrane helix</keyword>
<evidence type="ECO:0000256" key="4">
    <source>
        <dbReference type="ARBA" id="ARBA00022692"/>
    </source>
</evidence>
<comment type="similarity">
    <text evidence="2">Belongs to the VirD4/TraG family.</text>
</comment>
<comment type="caution">
    <text evidence="8">The sequence shown here is derived from an EMBL/GenBank/DDBJ whole genome shotgun (WGS) entry which is preliminary data.</text>
</comment>
<gene>
    <name evidence="8" type="ORF">EP47_14155</name>
</gene>
<organism evidence="8 9">
    <name type="scientific">Legionella norrlandica</name>
    <dbReference type="NCBI Taxonomy" id="1498499"/>
    <lineage>
        <taxon>Bacteria</taxon>
        <taxon>Pseudomonadati</taxon>
        <taxon>Pseudomonadota</taxon>
        <taxon>Gammaproteobacteria</taxon>
        <taxon>Legionellales</taxon>
        <taxon>Legionellaceae</taxon>
        <taxon>Legionella</taxon>
    </lineage>
</organism>
<reference evidence="8 9" key="1">
    <citation type="submission" date="2014-05" db="EMBL/GenBank/DDBJ databases">
        <authorList>
            <person name="Rizzardi K."/>
            <person name="Winiecka-Krusnell J."/>
            <person name="Ramliden M."/>
            <person name="Alm E."/>
            <person name="Andersson S."/>
            <person name="Byfors S."/>
        </authorList>
    </citation>
    <scope>NUCLEOTIDE SEQUENCE [LARGE SCALE GENOMIC DNA]</scope>
    <source>
        <strain evidence="8 9">LEGN</strain>
    </source>
</reference>
<feature type="transmembrane region" description="Helical" evidence="7">
    <location>
        <begin position="82"/>
        <end position="105"/>
    </location>
</feature>
<dbReference type="AlphaFoldDB" id="A0A0A2SUM1"/>
<dbReference type="EMBL" id="JNCF01000024">
    <property type="protein sequence ID" value="KGP63154.1"/>
    <property type="molecule type" value="Genomic_DNA"/>
</dbReference>
<dbReference type="InterPro" id="IPR003688">
    <property type="entry name" value="TraG/VirD4"/>
</dbReference>
<dbReference type="CDD" id="cd01127">
    <property type="entry name" value="TrwB_TraG_TraD_VirD4"/>
    <property type="match status" value="2"/>
</dbReference>